<dbReference type="EMBL" id="MDYQ01000780">
    <property type="protein sequence ID" value="PRP72870.1"/>
    <property type="molecule type" value="Genomic_DNA"/>
</dbReference>
<dbReference type="Proteomes" id="UP000241769">
    <property type="component" value="Unassembled WGS sequence"/>
</dbReference>
<feature type="region of interest" description="Disordered" evidence="1">
    <location>
        <begin position="64"/>
        <end position="95"/>
    </location>
</feature>
<proteinExistence type="predicted"/>
<evidence type="ECO:0000256" key="1">
    <source>
        <dbReference type="SAM" id="MobiDB-lite"/>
    </source>
</evidence>
<accession>A0A2P6MME7</accession>
<name>A0A2P6MME7_9EUKA</name>
<sequence length="95" mass="11038">MTNDFDPSQQESLEKSMVSLLAELYGNVESHVTESFALSDKREEYIDLVWKNWINIHRQQLNNKKIPSRDDTIRPHLNRRRPPFISSSRAAGVGK</sequence>
<organism evidence="2 3">
    <name type="scientific">Planoprotostelium fungivorum</name>
    <dbReference type="NCBI Taxonomy" id="1890364"/>
    <lineage>
        <taxon>Eukaryota</taxon>
        <taxon>Amoebozoa</taxon>
        <taxon>Evosea</taxon>
        <taxon>Variosea</taxon>
        <taxon>Cavosteliida</taxon>
        <taxon>Cavosteliaceae</taxon>
        <taxon>Planoprotostelium</taxon>
    </lineage>
</organism>
<evidence type="ECO:0000313" key="2">
    <source>
        <dbReference type="EMBL" id="PRP72870.1"/>
    </source>
</evidence>
<comment type="caution">
    <text evidence="2">The sequence shown here is derived from an EMBL/GenBank/DDBJ whole genome shotgun (WGS) entry which is preliminary data.</text>
</comment>
<dbReference type="InParanoid" id="A0A2P6MME7"/>
<protein>
    <submittedName>
        <fullName evidence="2">Uncharacterized protein</fullName>
    </submittedName>
</protein>
<evidence type="ECO:0000313" key="3">
    <source>
        <dbReference type="Proteomes" id="UP000241769"/>
    </source>
</evidence>
<dbReference type="AlphaFoldDB" id="A0A2P6MME7"/>
<keyword evidence="3" id="KW-1185">Reference proteome</keyword>
<gene>
    <name evidence="2" type="ORF">PROFUN_17151</name>
</gene>
<reference evidence="2 3" key="1">
    <citation type="journal article" date="2018" name="Genome Biol. Evol.">
        <title>Multiple Roots of Fruiting Body Formation in Amoebozoa.</title>
        <authorList>
            <person name="Hillmann F."/>
            <person name="Forbes G."/>
            <person name="Novohradska S."/>
            <person name="Ferling I."/>
            <person name="Riege K."/>
            <person name="Groth M."/>
            <person name="Westermann M."/>
            <person name="Marz M."/>
            <person name="Spaller T."/>
            <person name="Winckler T."/>
            <person name="Schaap P."/>
            <person name="Glockner G."/>
        </authorList>
    </citation>
    <scope>NUCLEOTIDE SEQUENCE [LARGE SCALE GENOMIC DNA]</scope>
    <source>
        <strain evidence="2 3">Jena</strain>
    </source>
</reference>